<comment type="caution">
    <text evidence="4">The sequence shown here is derived from an EMBL/GenBank/DDBJ whole genome shotgun (WGS) entry which is preliminary data.</text>
</comment>
<dbReference type="SUPFAM" id="SSF53335">
    <property type="entry name" value="S-adenosyl-L-methionine-dependent methyltransferases"/>
    <property type="match status" value="1"/>
</dbReference>
<feature type="non-terminal residue" evidence="4">
    <location>
        <position position="278"/>
    </location>
</feature>
<dbReference type="InterPro" id="IPR029063">
    <property type="entry name" value="SAM-dependent_MTases_sf"/>
</dbReference>
<feature type="domain" description="Histidine-specific methyltransferase SAM-dependent" evidence="3">
    <location>
        <begin position="40"/>
        <end position="269"/>
    </location>
</feature>
<dbReference type="GO" id="GO:0008168">
    <property type="term" value="F:methyltransferase activity"/>
    <property type="evidence" value="ECO:0007669"/>
    <property type="project" value="UniProtKB-KW"/>
</dbReference>
<evidence type="ECO:0000259" key="3">
    <source>
        <dbReference type="Pfam" id="PF10017"/>
    </source>
</evidence>
<feature type="non-terminal residue" evidence="4">
    <location>
        <position position="1"/>
    </location>
</feature>
<name>X1TZW5_9ZZZZ</name>
<dbReference type="AlphaFoldDB" id="X1TZW5"/>
<organism evidence="4">
    <name type="scientific">marine sediment metagenome</name>
    <dbReference type="NCBI Taxonomy" id="412755"/>
    <lineage>
        <taxon>unclassified sequences</taxon>
        <taxon>metagenomes</taxon>
        <taxon>ecological metagenomes</taxon>
    </lineage>
</organism>
<dbReference type="PIRSF" id="PIRSF018005">
    <property type="entry name" value="UCP018005"/>
    <property type="match status" value="1"/>
</dbReference>
<evidence type="ECO:0000256" key="2">
    <source>
        <dbReference type="ARBA" id="ARBA00022679"/>
    </source>
</evidence>
<dbReference type="SUPFAM" id="SSF52218">
    <property type="entry name" value="Flavoproteins"/>
    <property type="match status" value="1"/>
</dbReference>
<reference evidence="4" key="1">
    <citation type="journal article" date="2014" name="Front. Microbiol.">
        <title>High frequency of phylogenetically diverse reductive dehalogenase-homologous genes in deep subseafloor sedimentary metagenomes.</title>
        <authorList>
            <person name="Kawai M."/>
            <person name="Futagami T."/>
            <person name="Toyoda A."/>
            <person name="Takaki Y."/>
            <person name="Nishi S."/>
            <person name="Hori S."/>
            <person name="Arai W."/>
            <person name="Tsubouchi T."/>
            <person name="Morono Y."/>
            <person name="Uchiyama I."/>
            <person name="Ito T."/>
            <person name="Fujiyama A."/>
            <person name="Inagaki F."/>
            <person name="Takami H."/>
        </authorList>
    </citation>
    <scope>NUCLEOTIDE SEQUENCE</scope>
    <source>
        <strain evidence="4">Expedition CK06-06</strain>
    </source>
</reference>
<dbReference type="InterPro" id="IPR017804">
    <property type="entry name" value="MeTrfase_EgtD-like"/>
</dbReference>
<dbReference type="GO" id="GO:0032259">
    <property type="term" value="P:methylation"/>
    <property type="evidence" value="ECO:0007669"/>
    <property type="project" value="UniProtKB-KW"/>
</dbReference>
<evidence type="ECO:0000313" key="4">
    <source>
        <dbReference type="EMBL" id="GAI93110.1"/>
    </source>
</evidence>
<dbReference type="Gene3D" id="3.40.50.150">
    <property type="entry name" value="Vaccinia Virus protein VP39"/>
    <property type="match status" value="1"/>
</dbReference>
<keyword evidence="2" id="KW-0808">Transferase</keyword>
<dbReference type="Pfam" id="PF10017">
    <property type="entry name" value="Methyltransf_33"/>
    <property type="match status" value="1"/>
</dbReference>
<dbReference type="InterPro" id="IPR029039">
    <property type="entry name" value="Flavoprotein-like_sf"/>
</dbReference>
<sequence length="278" mass="31438">DEKDDWPMILDKIESCDILIIGSPIWFGVRSSVAQLVLERLDEYYIPSTETDIMASHIEEMVGLLGKNVLLIEYGCGDCTKTRILLDHLCKPTAYIPVDIYREQLLCVTKELTSDYPELEVLPVCADYTSDFLLPAPEKPDDRIVVYFPGSTIGNFDHVAAKHFLKRIAGVCGLGGGLLIGVDLKKDPDVLNRAYNDSQGVTAAFNLNLLERINHELNCDFQLKYFKHHAFYNSRQGRVEMHLVSTKDQFVHLDNTTISFAKGERIWTEAHINMISTV</sequence>
<evidence type="ECO:0000256" key="1">
    <source>
        <dbReference type="ARBA" id="ARBA00022603"/>
    </source>
</evidence>
<protein>
    <recommendedName>
        <fullName evidence="3">Histidine-specific methyltransferase SAM-dependent domain-containing protein</fullName>
    </recommendedName>
</protein>
<dbReference type="EMBL" id="BARW01017939">
    <property type="protein sequence ID" value="GAI93110.1"/>
    <property type="molecule type" value="Genomic_DNA"/>
</dbReference>
<accession>X1TZW5</accession>
<gene>
    <name evidence="4" type="ORF">S12H4_30838</name>
</gene>
<dbReference type="PANTHER" id="PTHR43397">
    <property type="entry name" value="ERGOTHIONEINE BIOSYNTHESIS PROTEIN 1"/>
    <property type="match status" value="1"/>
</dbReference>
<keyword evidence="1" id="KW-0489">Methyltransferase</keyword>
<dbReference type="PANTHER" id="PTHR43397:SF1">
    <property type="entry name" value="ERGOTHIONEINE BIOSYNTHESIS PROTEIN 1"/>
    <property type="match status" value="1"/>
</dbReference>
<dbReference type="InterPro" id="IPR051128">
    <property type="entry name" value="EgtD_Methyltrsf_superfamily"/>
</dbReference>
<proteinExistence type="predicted"/>
<dbReference type="InterPro" id="IPR019257">
    <property type="entry name" value="MeTrfase_dom"/>
</dbReference>